<sequence>MSENNTQSQNIVLNVGGLKYETLRSTLTAYPDTLLGTMFAERNQALLKPKNGNEYFFDRNGRAFYYIMEYYRTGKLSFPTHADNNSSGLRVSRSEIESELDYFQINLTGLHTKEVHLEISKKLDEFVAFLEEQLLIKMSLMKEKVHFEVSETHVLFSEFPRKQSLKIDEYKYQLAKRFHHSISQHLRNKFKGTNVYSWLMSPSNSNNFESTVGFTVTPKYDDSLILRMSHLKIDD</sequence>
<evidence type="ECO:0000313" key="2">
    <source>
        <dbReference type="EMBL" id="CAG8512793.1"/>
    </source>
</evidence>
<dbReference type="InterPro" id="IPR011333">
    <property type="entry name" value="SKP1/BTB/POZ_sf"/>
</dbReference>
<keyword evidence="3" id="KW-1185">Reference proteome</keyword>
<dbReference type="InterPro" id="IPR000210">
    <property type="entry name" value="BTB/POZ_dom"/>
</dbReference>
<reference evidence="2" key="1">
    <citation type="submission" date="2021-06" db="EMBL/GenBank/DDBJ databases">
        <authorList>
            <person name="Kallberg Y."/>
            <person name="Tangrot J."/>
            <person name="Rosling A."/>
        </authorList>
    </citation>
    <scope>NUCLEOTIDE SEQUENCE</scope>
    <source>
        <strain evidence="2">MT106</strain>
    </source>
</reference>
<feature type="domain" description="BTB" evidence="1">
    <location>
        <begin position="9"/>
        <end position="80"/>
    </location>
</feature>
<dbReference type="Proteomes" id="UP000789831">
    <property type="component" value="Unassembled WGS sequence"/>
</dbReference>
<dbReference type="AlphaFoldDB" id="A0A9N8ZYM4"/>
<name>A0A9N8ZYM4_9GLOM</name>
<dbReference type="PANTHER" id="PTHR14499">
    <property type="entry name" value="POTASSIUM CHANNEL TETRAMERIZATION DOMAIN-CONTAINING"/>
    <property type="match status" value="1"/>
</dbReference>
<dbReference type="EMBL" id="CAJVPL010000590">
    <property type="protein sequence ID" value="CAG8512793.1"/>
    <property type="molecule type" value="Genomic_DNA"/>
</dbReference>
<proteinExistence type="predicted"/>
<dbReference type="InterPro" id="IPR003131">
    <property type="entry name" value="T1-type_BTB"/>
</dbReference>
<dbReference type="GO" id="GO:0051260">
    <property type="term" value="P:protein homooligomerization"/>
    <property type="evidence" value="ECO:0007669"/>
    <property type="project" value="InterPro"/>
</dbReference>
<gene>
    <name evidence="2" type="ORF">AGERDE_LOCUS4828</name>
</gene>
<evidence type="ECO:0000313" key="3">
    <source>
        <dbReference type="Proteomes" id="UP000789831"/>
    </source>
</evidence>
<evidence type="ECO:0000259" key="1">
    <source>
        <dbReference type="PROSITE" id="PS50097"/>
    </source>
</evidence>
<comment type="caution">
    <text evidence="2">The sequence shown here is derived from an EMBL/GenBank/DDBJ whole genome shotgun (WGS) entry which is preliminary data.</text>
</comment>
<dbReference type="SMART" id="SM00225">
    <property type="entry name" value="BTB"/>
    <property type="match status" value="1"/>
</dbReference>
<accession>A0A9N8ZYM4</accession>
<organism evidence="2 3">
    <name type="scientific">Ambispora gerdemannii</name>
    <dbReference type="NCBI Taxonomy" id="144530"/>
    <lineage>
        <taxon>Eukaryota</taxon>
        <taxon>Fungi</taxon>
        <taxon>Fungi incertae sedis</taxon>
        <taxon>Mucoromycota</taxon>
        <taxon>Glomeromycotina</taxon>
        <taxon>Glomeromycetes</taxon>
        <taxon>Archaeosporales</taxon>
        <taxon>Ambisporaceae</taxon>
        <taxon>Ambispora</taxon>
    </lineage>
</organism>
<dbReference type="Gene3D" id="3.30.710.10">
    <property type="entry name" value="Potassium Channel Kv1.1, Chain A"/>
    <property type="match status" value="1"/>
</dbReference>
<protein>
    <submittedName>
        <fullName evidence="2">4940_t:CDS:1</fullName>
    </submittedName>
</protein>
<dbReference type="OrthoDB" id="2414723at2759"/>
<dbReference type="SUPFAM" id="SSF54695">
    <property type="entry name" value="POZ domain"/>
    <property type="match status" value="1"/>
</dbReference>
<dbReference type="PROSITE" id="PS50097">
    <property type="entry name" value="BTB"/>
    <property type="match status" value="1"/>
</dbReference>
<dbReference type="Pfam" id="PF02214">
    <property type="entry name" value="BTB_2"/>
    <property type="match status" value="1"/>
</dbReference>
<dbReference type="PANTHER" id="PTHR14499:SF136">
    <property type="entry name" value="GH08630P"/>
    <property type="match status" value="1"/>
</dbReference>